<organism evidence="12 13">
    <name type="scientific">Caenorhabditis angaria</name>
    <dbReference type="NCBI Taxonomy" id="860376"/>
    <lineage>
        <taxon>Eukaryota</taxon>
        <taxon>Metazoa</taxon>
        <taxon>Ecdysozoa</taxon>
        <taxon>Nematoda</taxon>
        <taxon>Chromadorea</taxon>
        <taxon>Rhabditida</taxon>
        <taxon>Rhabditina</taxon>
        <taxon>Rhabditomorpha</taxon>
        <taxon>Rhabditoidea</taxon>
        <taxon>Rhabditidae</taxon>
        <taxon>Peloderinae</taxon>
        <taxon>Caenorhabditis</taxon>
    </lineage>
</organism>
<feature type="region of interest" description="Disordered" evidence="10">
    <location>
        <begin position="341"/>
        <end position="407"/>
    </location>
</feature>
<evidence type="ECO:0000259" key="11">
    <source>
        <dbReference type="PROSITE" id="PS51746"/>
    </source>
</evidence>
<keyword evidence="8" id="KW-0464">Manganese</keyword>
<sequence>MGQTLSEPVTNKESASCANENYLVGSSCMQGWRINMEDAHTHLLSLPDDPKCAFFAVYDGHGGAKVSQYAGINLHKRIVARKEFAEGDIKNALQQGFLDLDQQMRHDEEMKDDVSGTTAVVVVIKEDQVYCGNAGDSRAVCSVLGEARPLSFDHKPANENEARRIVAAGGWVEFNRVNGNLALSRALGDFLFKTNEEKSAEEQMVTAFPDIISDRLTPDHEFIVLACDGIWDVMSNQEVVDFVRQQFAEKKDPQSICEDLLTKCLAPDCQMGGLGCDNMTVVIIGLLHGQPAENLFAKCSRQAVIKYSNESEEDTEKRIVGEQEDVTNITTGQQQLQNVANDNGNEIGSEVGAEKSDVEELEKSVKNVNIVTNSTSTTSDPTSTSDPASNSDSDDDEYTPAPSNFTV</sequence>
<evidence type="ECO:0000256" key="6">
    <source>
        <dbReference type="ARBA" id="ARBA00022801"/>
    </source>
</evidence>
<dbReference type="SMART" id="SM00332">
    <property type="entry name" value="PP2Cc"/>
    <property type="match status" value="1"/>
</dbReference>
<evidence type="ECO:0000256" key="9">
    <source>
        <dbReference type="RuleBase" id="RU003465"/>
    </source>
</evidence>
<dbReference type="OrthoDB" id="10264738at2759"/>
<proteinExistence type="inferred from homology"/>
<feature type="compositionally biased region" description="Basic and acidic residues" evidence="10">
    <location>
        <begin position="352"/>
        <end position="365"/>
    </location>
</feature>
<dbReference type="PROSITE" id="PS01032">
    <property type="entry name" value="PPM_1"/>
    <property type="match status" value="1"/>
</dbReference>
<dbReference type="Proteomes" id="UP001152747">
    <property type="component" value="Unassembled WGS sequence"/>
</dbReference>
<dbReference type="PANTHER" id="PTHR13832:SF565">
    <property type="entry name" value="AT28366P-RELATED"/>
    <property type="match status" value="1"/>
</dbReference>
<evidence type="ECO:0000256" key="10">
    <source>
        <dbReference type="SAM" id="MobiDB-lite"/>
    </source>
</evidence>
<evidence type="ECO:0000313" key="12">
    <source>
        <dbReference type="EMBL" id="CAI5445497.1"/>
    </source>
</evidence>
<evidence type="ECO:0000256" key="3">
    <source>
        <dbReference type="ARBA" id="ARBA00006702"/>
    </source>
</evidence>
<keyword evidence="6 9" id="KW-0378">Hydrolase</keyword>
<keyword evidence="7 9" id="KW-0904">Protein phosphatase</keyword>
<evidence type="ECO:0000256" key="2">
    <source>
        <dbReference type="ARBA" id="ARBA00001946"/>
    </source>
</evidence>
<dbReference type="AlphaFoldDB" id="A0A9P1ILM3"/>
<dbReference type="EMBL" id="CANHGI010000003">
    <property type="protein sequence ID" value="CAI5445497.1"/>
    <property type="molecule type" value="Genomic_DNA"/>
</dbReference>
<evidence type="ECO:0000256" key="8">
    <source>
        <dbReference type="ARBA" id="ARBA00023211"/>
    </source>
</evidence>
<dbReference type="EC" id="3.1.3.16" evidence="4"/>
<dbReference type="GO" id="GO:0004722">
    <property type="term" value="F:protein serine/threonine phosphatase activity"/>
    <property type="evidence" value="ECO:0007669"/>
    <property type="project" value="UniProtKB-EC"/>
</dbReference>
<protein>
    <recommendedName>
        <fullName evidence="4">protein-serine/threonine phosphatase</fullName>
        <ecNumber evidence="4">3.1.3.16</ecNumber>
    </recommendedName>
</protein>
<dbReference type="CDD" id="cd00143">
    <property type="entry name" value="PP2Cc"/>
    <property type="match status" value="1"/>
</dbReference>
<keyword evidence="13" id="KW-1185">Reference proteome</keyword>
<evidence type="ECO:0000313" key="13">
    <source>
        <dbReference type="Proteomes" id="UP001152747"/>
    </source>
</evidence>
<dbReference type="Pfam" id="PF00481">
    <property type="entry name" value="PP2C"/>
    <property type="match status" value="1"/>
</dbReference>
<feature type="compositionally biased region" description="Low complexity" evidence="10">
    <location>
        <begin position="366"/>
        <end position="391"/>
    </location>
</feature>
<name>A0A9P1ILM3_9PELO</name>
<accession>A0A9P1ILM3</accession>
<keyword evidence="5" id="KW-0479">Metal-binding</keyword>
<dbReference type="InterPro" id="IPR000222">
    <property type="entry name" value="PP2C_BS"/>
</dbReference>
<evidence type="ECO:0000256" key="7">
    <source>
        <dbReference type="ARBA" id="ARBA00022912"/>
    </source>
</evidence>
<dbReference type="InterPro" id="IPR015655">
    <property type="entry name" value="PP2C"/>
</dbReference>
<reference evidence="12" key="1">
    <citation type="submission" date="2022-11" db="EMBL/GenBank/DDBJ databases">
        <authorList>
            <person name="Kikuchi T."/>
        </authorList>
    </citation>
    <scope>NUCLEOTIDE SEQUENCE</scope>
    <source>
        <strain evidence="12">PS1010</strain>
    </source>
</reference>
<evidence type="ECO:0000256" key="1">
    <source>
        <dbReference type="ARBA" id="ARBA00001936"/>
    </source>
</evidence>
<dbReference type="PANTHER" id="PTHR13832">
    <property type="entry name" value="PROTEIN PHOSPHATASE 2C"/>
    <property type="match status" value="1"/>
</dbReference>
<comment type="cofactor">
    <cofactor evidence="1">
        <name>Mn(2+)</name>
        <dbReference type="ChEBI" id="CHEBI:29035"/>
    </cofactor>
</comment>
<comment type="cofactor">
    <cofactor evidence="2">
        <name>Mg(2+)</name>
        <dbReference type="ChEBI" id="CHEBI:18420"/>
    </cofactor>
</comment>
<dbReference type="InterPro" id="IPR036457">
    <property type="entry name" value="PPM-type-like_dom_sf"/>
</dbReference>
<feature type="domain" description="PPM-type phosphatase" evidence="11">
    <location>
        <begin position="23"/>
        <end position="286"/>
    </location>
</feature>
<dbReference type="FunFam" id="3.60.40.10:FF:000016">
    <property type="entry name" value="Protein phosphatase 2C"/>
    <property type="match status" value="1"/>
</dbReference>
<dbReference type="GO" id="GO:0046872">
    <property type="term" value="F:metal ion binding"/>
    <property type="evidence" value="ECO:0007669"/>
    <property type="project" value="UniProtKB-KW"/>
</dbReference>
<comment type="similarity">
    <text evidence="3 9">Belongs to the PP2C family.</text>
</comment>
<gene>
    <name evidence="12" type="ORF">CAMP_LOCUS8134</name>
</gene>
<dbReference type="InterPro" id="IPR001932">
    <property type="entry name" value="PPM-type_phosphatase-like_dom"/>
</dbReference>
<comment type="caution">
    <text evidence="12">The sequence shown here is derived from an EMBL/GenBank/DDBJ whole genome shotgun (WGS) entry which is preliminary data.</text>
</comment>
<dbReference type="SUPFAM" id="SSF81606">
    <property type="entry name" value="PP2C-like"/>
    <property type="match status" value="1"/>
</dbReference>
<dbReference type="PROSITE" id="PS51746">
    <property type="entry name" value="PPM_2"/>
    <property type="match status" value="1"/>
</dbReference>
<dbReference type="Gene3D" id="3.60.40.10">
    <property type="entry name" value="PPM-type phosphatase domain"/>
    <property type="match status" value="1"/>
</dbReference>
<evidence type="ECO:0000256" key="5">
    <source>
        <dbReference type="ARBA" id="ARBA00022723"/>
    </source>
</evidence>
<evidence type="ECO:0000256" key="4">
    <source>
        <dbReference type="ARBA" id="ARBA00013081"/>
    </source>
</evidence>